<feature type="transmembrane region" description="Helical" evidence="9">
    <location>
        <begin position="66"/>
        <end position="88"/>
    </location>
</feature>
<feature type="transmembrane region" description="Helical" evidence="9">
    <location>
        <begin position="100"/>
        <end position="120"/>
    </location>
</feature>
<dbReference type="Proteomes" id="UP001249851">
    <property type="component" value="Unassembled WGS sequence"/>
</dbReference>
<name>A0AAD9VCQ1_ACRCE</name>
<evidence type="ECO:0000256" key="2">
    <source>
        <dbReference type="ARBA" id="ARBA00022475"/>
    </source>
</evidence>
<evidence type="ECO:0000313" key="11">
    <source>
        <dbReference type="EMBL" id="KAK2569626.1"/>
    </source>
</evidence>
<protein>
    <submittedName>
        <fullName evidence="11">Rhodopsin</fullName>
    </submittedName>
</protein>
<gene>
    <name evidence="11" type="ORF">P5673_005453</name>
</gene>
<reference evidence="11" key="2">
    <citation type="journal article" date="2023" name="Science">
        <title>Genomic signatures of disease resistance in endangered staghorn corals.</title>
        <authorList>
            <person name="Vollmer S.V."/>
            <person name="Selwyn J.D."/>
            <person name="Despard B.A."/>
            <person name="Roesel C.L."/>
        </authorList>
    </citation>
    <scope>NUCLEOTIDE SEQUENCE</scope>
    <source>
        <strain evidence="11">K2</strain>
    </source>
</reference>
<dbReference type="PANTHER" id="PTHR22752">
    <property type="entry name" value="G PROTEIN-COUPLED RECEPTOR"/>
    <property type="match status" value="1"/>
</dbReference>
<dbReference type="EMBL" id="JARQWQ010000009">
    <property type="protein sequence ID" value="KAK2569626.1"/>
    <property type="molecule type" value="Genomic_DNA"/>
</dbReference>
<dbReference type="SUPFAM" id="SSF81321">
    <property type="entry name" value="Family A G protein-coupled receptor-like"/>
    <property type="match status" value="1"/>
</dbReference>
<evidence type="ECO:0000256" key="9">
    <source>
        <dbReference type="SAM" id="Phobius"/>
    </source>
</evidence>
<dbReference type="AlphaFoldDB" id="A0AAD9VCQ1"/>
<keyword evidence="8" id="KW-0807">Transducer</keyword>
<organism evidence="11 12">
    <name type="scientific">Acropora cervicornis</name>
    <name type="common">Staghorn coral</name>
    <dbReference type="NCBI Taxonomy" id="6130"/>
    <lineage>
        <taxon>Eukaryota</taxon>
        <taxon>Metazoa</taxon>
        <taxon>Cnidaria</taxon>
        <taxon>Anthozoa</taxon>
        <taxon>Hexacorallia</taxon>
        <taxon>Scleractinia</taxon>
        <taxon>Astrocoeniina</taxon>
        <taxon>Acroporidae</taxon>
        <taxon>Acropora</taxon>
    </lineage>
</organism>
<proteinExistence type="predicted"/>
<feature type="transmembrane region" description="Helical" evidence="9">
    <location>
        <begin position="226"/>
        <end position="247"/>
    </location>
</feature>
<evidence type="ECO:0000256" key="6">
    <source>
        <dbReference type="ARBA" id="ARBA00023136"/>
    </source>
</evidence>
<dbReference type="GO" id="GO:0005886">
    <property type="term" value="C:plasma membrane"/>
    <property type="evidence" value="ECO:0007669"/>
    <property type="project" value="UniProtKB-SubCell"/>
</dbReference>
<dbReference type="InterPro" id="IPR017452">
    <property type="entry name" value="GPCR_Rhodpsn_7TM"/>
</dbReference>
<evidence type="ECO:0000256" key="5">
    <source>
        <dbReference type="ARBA" id="ARBA00023040"/>
    </source>
</evidence>
<dbReference type="CDD" id="cd00637">
    <property type="entry name" value="7tm_classA_rhodopsin-like"/>
    <property type="match status" value="1"/>
</dbReference>
<evidence type="ECO:0000256" key="1">
    <source>
        <dbReference type="ARBA" id="ARBA00004651"/>
    </source>
</evidence>
<keyword evidence="2" id="KW-1003">Cell membrane</keyword>
<comment type="subcellular location">
    <subcellularLocation>
        <location evidence="1">Cell membrane</location>
        <topology evidence="1">Multi-pass membrane protein</topology>
    </subcellularLocation>
</comment>
<dbReference type="PRINTS" id="PR00237">
    <property type="entry name" value="GPCRRHODOPSN"/>
</dbReference>
<keyword evidence="3 9" id="KW-0812">Transmembrane</keyword>
<accession>A0AAD9VCQ1</accession>
<keyword evidence="6 9" id="KW-0472">Membrane</keyword>
<comment type="caution">
    <text evidence="11">The sequence shown here is derived from an EMBL/GenBank/DDBJ whole genome shotgun (WGS) entry which is preliminary data.</text>
</comment>
<dbReference type="InterPro" id="IPR000276">
    <property type="entry name" value="GPCR_Rhodpsn"/>
</dbReference>
<keyword evidence="7" id="KW-0675">Receptor</keyword>
<evidence type="ECO:0000256" key="4">
    <source>
        <dbReference type="ARBA" id="ARBA00022989"/>
    </source>
</evidence>
<dbReference type="Pfam" id="PF00001">
    <property type="entry name" value="7tm_1"/>
    <property type="match status" value="1"/>
</dbReference>
<evidence type="ECO:0000256" key="3">
    <source>
        <dbReference type="ARBA" id="ARBA00022692"/>
    </source>
</evidence>
<dbReference type="GO" id="GO:0004930">
    <property type="term" value="F:G protein-coupled receptor activity"/>
    <property type="evidence" value="ECO:0007669"/>
    <property type="project" value="UniProtKB-KW"/>
</dbReference>
<evidence type="ECO:0000256" key="8">
    <source>
        <dbReference type="ARBA" id="ARBA00023224"/>
    </source>
</evidence>
<reference evidence="11" key="1">
    <citation type="journal article" date="2023" name="G3 (Bethesda)">
        <title>Whole genome assembly and annotation of the endangered Caribbean coral Acropora cervicornis.</title>
        <authorList>
            <person name="Selwyn J.D."/>
            <person name="Vollmer S.V."/>
        </authorList>
    </citation>
    <scope>NUCLEOTIDE SEQUENCE</scope>
    <source>
        <strain evidence="11">K2</strain>
    </source>
</reference>
<feature type="transmembrane region" description="Helical" evidence="9">
    <location>
        <begin position="140"/>
        <end position="162"/>
    </location>
</feature>
<feature type="transmembrane region" description="Helical" evidence="9">
    <location>
        <begin position="183"/>
        <end position="206"/>
    </location>
</feature>
<keyword evidence="5" id="KW-0297">G-protein coupled receptor</keyword>
<keyword evidence="4 9" id="KW-1133">Transmembrane helix</keyword>
<keyword evidence="12" id="KW-1185">Reference proteome</keyword>
<evidence type="ECO:0000256" key="7">
    <source>
        <dbReference type="ARBA" id="ARBA00023170"/>
    </source>
</evidence>
<dbReference type="PROSITE" id="PS50262">
    <property type="entry name" value="G_PROTEIN_RECEP_F1_2"/>
    <property type="match status" value="1"/>
</dbReference>
<evidence type="ECO:0000313" key="12">
    <source>
        <dbReference type="Proteomes" id="UP001249851"/>
    </source>
</evidence>
<feature type="domain" description="G-protein coupled receptors family 1 profile" evidence="10">
    <location>
        <begin position="79"/>
        <end position="333"/>
    </location>
</feature>
<feature type="transmembrane region" description="Helical" evidence="9">
    <location>
        <begin position="282"/>
        <end position="305"/>
    </location>
</feature>
<sequence length="370" mass="41829">MRLMNSKRFIDLAENQKKALPFCDSIKSFGISKQSDTFKMTGQENQTSSPQEDPLGRKLIEVVFEAAFAMAILLSSILSNSIVLYVINANSNLKTFINNVIRNLCIIDLLETLLIMPLWIVSIVEGRWIFSSVICSMSGYLFVAIANATLFSLMLIAVTRYFKVVKPHLYSKIFVGRKSAPRIFLASSWILPLITCCPPIFGWGQFLYNPLSCLCEYDWAFEKLNITYMVFLVATQPSPYIICWSYVRIYYTVRRNRIQICTRRNRAACQNAYNAETSCIQLSLGIACGVVLCWLPKAILVLMMAAGNKRLDFPMRVSSYLVFLACSLNPVIYGMINPQFKPAFKALFKREANDSNIRSIVLAASVTTTT</sequence>
<dbReference type="Gene3D" id="1.20.1070.10">
    <property type="entry name" value="Rhodopsin 7-helix transmembrane proteins"/>
    <property type="match status" value="1"/>
</dbReference>
<evidence type="ECO:0000259" key="10">
    <source>
        <dbReference type="PROSITE" id="PS50262"/>
    </source>
</evidence>
<feature type="transmembrane region" description="Helical" evidence="9">
    <location>
        <begin position="317"/>
        <end position="336"/>
    </location>
</feature>